<name>A0AAE3IDX3_9FIRM</name>
<dbReference type="InterPro" id="IPR029028">
    <property type="entry name" value="Alpha/beta_knot_MTases"/>
</dbReference>
<dbReference type="AlphaFoldDB" id="A0AAE3IDX3"/>
<comment type="function">
    <text evidence="7">Specifically methylates the pseudouridine at position 1915 (m3Psi1915) in 23S rRNA.</text>
</comment>
<reference evidence="8 9" key="1">
    <citation type="journal article" date="2021" name="ISME Commun">
        <title>Automated analysis of genomic sequences facilitates high-throughput and comprehensive description of bacteria.</title>
        <authorList>
            <person name="Hitch T.C.A."/>
        </authorList>
    </citation>
    <scope>NUCLEOTIDE SEQUENCE [LARGE SCALE GENOMIC DNA]</scope>
    <source>
        <strain evidence="8 9">Sanger_31</strain>
    </source>
</reference>
<feature type="binding site" evidence="7">
    <location>
        <begin position="129"/>
        <end position="134"/>
    </location>
    <ligand>
        <name>S-adenosyl-L-methionine</name>
        <dbReference type="ChEBI" id="CHEBI:59789"/>
    </ligand>
</feature>
<dbReference type="InterPro" id="IPR029026">
    <property type="entry name" value="tRNA_m1G_MTases_N"/>
</dbReference>
<keyword evidence="2 7" id="KW-0698">rRNA processing</keyword>
<protein>
    <recommendedName>
        <fullName evidence="7">Ribosomal RNA large subunit methyltransferase H</fullName>
        <ecNumber evidence="7">2.1.1.177</ecNumber>
    </recommendedName>
    <alternativeName>
        <fullName evidence="7">23S rRNA (pseudouridine1915-N3)-methyltransferase</fullName>
    </alternativeName>
    <alternativeName>
        <fullName evidence="7">23S rRNA m3Psi1915 methyltransferase</fullName>
    </alternativeName>
    <alternativeName>
        <fullName evidence="7">rRNA (pseudouridine-N3-)-methyltransferase RlmH</fullName>
    </alternativeName>
</protein>
<proteinExistence type="inferred from homology"/>
<comment type="subunit">
    <text evidence="7">Homodimer.</text>
</comment>
<comment type="subcellular location">
    <subcellularLocation>
        <location evidence="7">Cytoplasm</location>
    </subcellularLocation>
</comment>
<dbReference type="EMBL" id="JAOQJZ010000001">
    <property type="protein sequence ID" value="MCU6704456.1"/>
    <property type="molecule type" value="Genomic_DNA"/>
</dbReference>
<keyword evidence="4 7" id="KW-0808">Transferase</keyword>
<organism evidence="8 9">
    <name type="scientific">Hominimerdicola aceti</name>
    <dbReference type="NCBI Taxonomy" id="2981726"/>
    <lineage>
        <taxon>Bacteria</taxon>
        <taxon>Bacillati</taxon>
        <taxon>Bacillota</taxon>
        <taxon>Clostridia</taxon>
        <taxon>Eubacteriales</taxon>
        <taxon>Oscillospiraceae</taxon>
        <taxon>Hominimerdicola</taxon>
    </lineage>
</organism>
<evidence type="ECO:0000256" key="5">
    <source>
        <dbReference type="ARBA" id="ARBA00022691"/>
    </source>
</evidence>
<dbReference type="RefSeq" id="WP_022287465.1">
    <property type="nucleotide sequence ID" value="NZ_JAOQJZ010000001.1"/>
</dbReference>
<evidence type="ECO:0000256" key="3">
    <source>
        <dbReference type="ARBA" id="ARBA00022603"/>
    </source>
</evidence>
<feature type="binding site" evidence="7">
    <location>
        <position position="110"/>
    </location>
    <ligand>
        <name>S-adenosyl-L-methionine</name>
        <dbReference type="ChEBI" id="CHEBI:59789"/>
    </ligand>
</feature>
<evidence type="ECO:0000256" key="2">
    <source>
        <dbReference type="ARBA" id="ARBA00022552"/>
    </source>
</evidence>
<sequence length="161" mass="18089">MIRINLITVGKLKEKYWRDAAAEYSKRLGAFCKLEIVELNESRLSDNPSEKEIAAALENEAKAMKGYTDIKGAYNIAMCIEGKQLSSEKLSKKLSECGLNGFSTVNFIIGSSFGIAPEIKAKADLRLSMSEMTFPHQLARIMLLEQVYRAFQISANTRYHK</sequence>
<comment type="caution">
    <text evidence="7">Lacks conserved residue(s) required for the propagation of feature annotation.</text>
</comment>
<dbReference type="PIRSF" id="PIRSF004505">
    <property type="entry name" value="MT_bac"/>
    <property type="match status" value="1"/>
</dbReference>
<dbReference type="Proteomes" id="UP001208131">
    <property type="component" value="Unassembled WGS sequence"/>
</dbReference>
<keyword evidence="3 7" id="KW-0489">Methyltransferase</keyword>
<gene>
    <name evidence="7 8" type="primary">rlmH</name>
    <name evidence="8" type="ORF">OCV57_00760</name>
</gene>
<evidence type="ECO:0000313" key="9">
    <source>
        <dbReference type="Proteomes" id="UP001208131"/>
    </source>
</evidence>
<dbReference type="CDD" id="cd18081">
    <property type="entry name" value="RlmH-like"/>
    <property type="match status" value="1"/>
</dbReference>
<comment type="similarity">
    <text evidence="6 7">Belongs to the RNA methyltransferase RlmH family.</text>
</comment>
<dbReference type="PANTHER" id="PTHR33603:SF1">
    <property type="entry name" value="RIBOSOMAL RNA LARGE SUBUNIT METHYLTRANSFERASE H"/>
    <property type="match status" value="1"/>
</dbReference>
<evidence type="ECO:0000313" key="8">
    <source>
        <dbReference type="EMBL" id="MCU6704456.1"/>
    </source>
</evidence>
<dbReference type="Gene3D" id="3.40.1280.10">
    <property type="match status" value="1"/>
</dbReference>
<evidence type="ECO:0000256" key="6">
    <source>
        <dbReference type="ARBA" id="ARBA00038303"/>
    </source>
</evidence>
<comment type="caution">
    <text evidence="8">The sequence shown here is derived from an EMBL/GenBank/DDBJ whole genome shotgun (WGS) entry which is preliminary data.</text>
</comment>
<keyword evidence="9" id="KW-1185">Reference proteome</keyword>
<accession>A0AAE3IDX3</accession>
<evidence type="ECO:0000256" key="4">
    <source>
        <dbReference type="ARBA" id="ARBA00022679"/>
    </source>
</evidence>
<dbReference type="Pfam" id="PF02590">
    <property type="entry name" value="SPOUT_MTase"/>
    <property type="match status" value="1"/>
</dbReference>
<keyword evidence="1 7" id="KW-0963">Cytoplasm</keyword>
<dbReference type="GO" id="GO:0070038">
    <property type="term" value="F:rRNA (pseudouridine-N3-)-methyltransferase activity"/>
    <property type="evidence" value="ECO:0007669"/>
    <property type="project" value="UniProtKB-UniRule"/>
</dbReference>
<dbReference type="NCBIfam" id="NF000985">
    <property type="entry name" value="PRK00103.1-3"/>
    <property type="match status" value="1"/>
</dbReference>
<dbReference type="EC" id="2.1.1.177" evidence="7"/>
<dbReference type="GO" id="GO:0005737">
    <property type="term" value="C:cytoplasm"/>
    <property type="evidence" value="ECO:0007669"/>
    <property type="project" value="UniProtKB-SubCell"/>
</dbReference>
<evidence type="ECO:0000256" key="7">
    <source>
        <dbReference type="HAMAP-Rule" id="MF_00658"/>
    </source>
</evidence>
<dbReference type="PANTHER" id="PTHR33603">
    <property type="entry name" value="METHYLTRANSFERASE"/>
    <property type="match status" value="1"/>
</dbReference>
<evidence type="ECO:0000256" key="1">
    <source>
        <dbReference type="ARBA" id="ARBA00022490"/>
    </source>
</evidence>
<dbReference type="HAMAP" id="MF_00658">
    <property type="entry name" value="23SrRNA_methyltr_H"/>
    <property type="match status" value="1"/>
</dbReference>
<comment type="catalytic activity">
    <reaction evidence="7">
        <text>pseudouridine(1915) in 23S rRNA + S-adenosyl-L-methionine = N(3)-methylpseudouridine(1915) in 23S rRNA + S-adenosyl-L-homocysteine + H(+)</text>
        <dbReference type="Rhea" id="RHEA:42752"/>
        <dbReference type="Rhea" id="RHEA-COMP:10221"/>
        <dbReference type="Rhea" id="RHEA-COMP:10222"/>
        <dbReference type="ChEBI" id="CHEBI:15378"/>
        <dbReference type="ChEBI" id="CHEBI:57856"/>
        <dbReference type="ChEBI" id="CHEBI:59789"/>
        <dbReference type="ChEBI" id="CHEBI:65314"/>
        <dbReference type="ChEBI" id="CHEBI:74486"/>
        <dbReference type="EC" id="2.1.1.177"/>
    </reaction>
</comment>
<keyword evidence="5 7" id="KW-0949">S-adenosyl-L-methionine</keyword>
<dbReference type="InterPro" id="IPR003742">
    <property type="entry name" value="RlmH-like"/>
</dbReference>
<dbReference type="SUPFAM" id="SSF75217">
    <property type="entry name" value="alpha/beta knot"/>
    <property type="match status" value="1"/>
</dbReference>